<reference evidence="1" key="1">
    <citation type="journal article" date="2016" name="Ticks Tick Borne Dis.">
        <title>De novo assembly and annotation of the salivary gland transcriptome of Rhipicephalus appendiculatus male and female ticks during blood feeding.</title>
        <authorList>
            <person name="de Castro M.H."/>
            <person name="de Klerk D."/>
            <person name="Pienaar R."/>
            <person name="Latif A.A."/>
            <person name="Rees D.J."/>
            <person name="Mans B.J."/>
        </authorList>
    </citation>
    <scope>NUCLEOTIDE SEQUENCE</scope>
    <source>
        <tissue evidence="1">Salivary glands</tissue>
    </source>
</reference>
<accession>A0A131YAH5</accession>
<dbReference type="EMBL" id="GEDV01012660">
    <property type="protein sequence ID" value="JAP75897.1"/>
    <property type="molecule type" value="Transcribed_RNA"/>
</dbReference>
<protein>
    <submittedName>
        <fullName evidence="1">Uncharacterized protein</fullName>
    </submittedName>
</protein>
<evidence type="ECO:0000313" key="1">
    <source>
        <dbReference type="EMBL" id="JAP75897.1"/>
    </source>
</evidence>
<name>A0A131YAH5_RHIAP</name>
<organism evidence="1">
    <name type="scientific">Rhipicephalus appendiculatus</name>
    <name type="common">Brown ear tick</name>
    <dbReference type="NCBI Taxonomy" id="34631"/>
    <lineage>
        <taxon>Eukaryota</taxon>
        <taxon>Metazoa</taxon>
        <taxon>Ecdysozoa</taxon>
        <taxon>Arthropoda</taxon>
        <taxon>Chelicerata</taxon>
        <taxon>Arachnida</taxon>
        <taxon>Acari</taxon>
        <taxon>Parasitiformes</taxon>
        <taxon>Ixodida</taxon>
        <taxon>Ixodoidea</taxon>
        <taxon>Ixodidae</taxon>
        <taxon>Rhipicephalinae</taxon>
        <taxon>Rhipicephalus</taxon>
        <taxon>Rhipicephalus</taxon>
    </lineage>
</organism>
<sequence length="129" mass="14501">MGWDINPLIILCAYQHFFLCGSRCTFLRQKKISATASKKARTKKQVGLGLFHITAWQTRAAPHCLLRACAYSRSFRRCTPLYGAYQLGGRCLCIQVNKMGSSASLHIYNAFLCVKKKKNFYSSSGIPNV</sequence>
<proteinExistence type="predicted"/>
<dbReference type="AlphaFoldDB" id="A0A131YAH5"/>